<feature type="region of interest" description="Disordered" evidence="1">
    <location>
        <begin position="1"/>
        <end position="63"/>
    </location>
</feature>
<name>A0ABW0TYJ9_9BACL</name>
<evidence type="ECO:0000256" key="1">
    <source>
        <dbReference type="SAM" id="MobiDB-lite"/>
    </source>
</evidence>
<keyword evidence="3" id="KW-1185">Reference proteome</keyword>
<organism evidence="2 3">
    <name type="scientific">Sporosarcina koreensis</name>
    <dbReference type="NCBI Taxonomy" id="334735"/>
    <lineage>
        <taxon>Bacteria</taxon>
        <taxon>Bacillati</taxon>
        <taxon>Bacillota</taxon>
        <taxon>Bacilli</taxon>
        <taxon>Bacillales</taxon>
        <taxon>Caryophanaceae</taxon>
        <taxon>Sporosarcina</taxon>
    </lineage>
</organism>
<comment type="caution">
    <text evidence="2">The sequence shown here is derived from an EMBL/GenBank/DDBJ whole genome shotgun (WGS) entry which is preliminary data.</text>
</comment>
<gene>
    <name evidence="2" type="ORF">ACFPTP_09010</name>
</gene>
<dbReference type="Proteomes" id="UP001596071">
    <property type="component" value="Unassembled WGS sequence"/>
</dbReference>
<dbReference type="RefSeq" id="WP_381443742.1">
    <property type="nucleotide sequence ID" value="NZ_JBHSNP010000011.1"/>
</dbReference>
<feature type="compositionally biased region" description="Low complexity" evidence="1">
    <location>
        <begin position="45"/>
        <end position="63"/>
    </location>
</feature>
<accession>A0ABW0TYJ9</accession>
<proteinExistence type="predicted"/>
<dbReference type="EMBL" id="JBHSNP010000011">
    <property type="protein sequence ID" value="MFC5603364.1"/>
    <property type="molecule type" value="Genomic_DNA"/>
</dbReference>
<feature type="compositionally biased region" description="Basic and acidic residues" evidence="1">
    <location>
        <begin position="7"/>
        <end position="27"/>
    </location>
</feature>
<reference evidence="3" key="1">
    <citation type="journal article" date="2019" name="Int. J. Syst. Evol. Microbiol.">
        <title>The Global Catalogue of Microorganisms (GCM) 10K type strain sequencing project: providing services to taxonomists for standard genome sequencing and annotation.</title>
        <authorList>
            <consortium name="The Broad Institute Genomics Platform"/>
            <consortium name="The Broad Institute Genome Sequencing Center for Infectious Disease"/>
            <person name="Wu L."/>
            <person name="Ma J."/>
        </authorList>
    </citation>
    <scope>NUCLEOTIDE SEQUENCE [LARGE SCALE GENOMIC DNA]</scope>
    <source>
        <strain evidence="3">KACC 11299</strain>
    </source>
</reference>
<evidence type="ECO:0000313" key="3">
    <source>
        <dbReference type="Proteomes" id="UP001596071"/>
    </source>
</evidence>
<evidence type="ECO:0000313" key="2">
    <source>
        <dbReference type="EMBL" id="MFC5603364.1"/>
    </source>
</evidence>
<sequence>MESNKQTGEKAKISLKDAVKQQLEAKKNKSQSTKTKGNPIQQTPKMKSQQSKKVTQSSRKMGI</sequence>
<protein>
    <submittedName>
        <fullName evidence="2">Uncharacterized protein</fullName>
    </submittedName>
</protein>
<feature type="compositionally biased region" description="Polar residues" evidence="1">
    <location>
        <begin position="30"/>
        <end position="44"/>
    </location>
</feature>